<dbReference type="GO" id="GO:0071821">
    <property type="term" value="C:FANCM-MHF complex"/>
    <property type="evidence" value="ECO:0007669"/>
    <property type="project" value="InterPro"/>
</dbReference>
<dbReference type="GO" id="GO:0031297">
    <property type="term" value="P:replication fork processing"/>
    <property type="evidence" value="ECO:0007669"/>
    <property type="project" value="TreeGrafter"/>
</dbReference>
<dbReference type="Gene3D" id="1.10.20.10">
    <property type="entry name" value="Histone, subunit A"/>
    <property type="match status" value="1"/>
</dbReference>
<evidence type="ECO:0000256" key="4">
    <source>
        <dbReference type="ARBA" id="ARBA00023204"/>
    </source>
</evidence>
<keyword evidence="4" id="KW-0234">DNA repair</keyword>
<reference evidence="5" key="1">
    <citation type="submission" date="2022-07" db="EMBL/GenBank/DDBJ databases">
        <title>Phylogenomic reconstructions and comparative analyses of Kickxellomycotina fungi.</title>
        <authorList>
            <person name="Reynolds N.K."/>
            <person name="Stajich J.E."/>
            <person name="Barry K."/>
            <person name="Grigoriev I.V."/>
            <person name="Crous P."/>
            <person name="Smith M.E."/>
        </authorList>
    </citation>
    <scope>NUCLEOTIDE SEQUENCE</scope>
    <source>
        <strain evidence="5">NBRC 105413</strain>
    </source>
</reference>
<dbReference type="Pfam" id="PF15630">
    <property type="entry name" value="CENP-S"/>
    <property type="match status" value="1"/>
</dbReference>
<dbReference type="GO" id="GO:0000712">
    <property type="term" value="P:resolution of meiotic recombination intermediates"/>
    <property type="evidence" value="ECO:0007669"/>
    <property type="project" value="TreeGrafter"/>
</dbReference>
<dbReference type="EMBL" id="JANBOH010000037">
    <property type="protein sequence ID" value="KAJ1647178.1"/>
    <property type="molecule type" value="Genomic_DNA"/>
</dbReference>
<dbReference type="Proteomes" id="UP001145021">
    <property type="component" value="Unassembled WGS sequence"/>
</dbReference>
<gene>
    <name evidence="5" type="primary">MHF1</name>
    <name evidence="5" type="ORF">LPJ64_001438</name>
</gene>
<evidence type="ECO:0000256" key="1">
    <source>
        <dbReference type="ARBA" id="ARBA00006612"/>
    </source>
</evidence>
<dbReference type="CDD" id="cd22919">
    <property type="entry name" value="HFD_CENP-S"/>
    <property type="match status" value="1"/>
</dbReference>
<keyword evidence="2" id="KW-0227">DNA damage</keyword>
<keyword evidence="6" id="KW-1185">Reference proteome</keyword>
<accession>A0A9W8CK04</accession>
<dbReference type="PANTHER" id="PTHR22980">
    <property type="entry name" value="CORTISTATIN"/>
    <property type="match status" value="1"/>
</dbReference>
<evidence type="ECO:0000313" key="5">
    <source>
        <dbReference type="EMBL" id="KAJ1647178.1"/>
    </source>
</evidence>
<comment type="caution">
    <text evidence="5">The sequence shown here is derived from an EMBL/GenBank/DDBJ whole genome shotgun (WGS) entry which is preliminary data.</text>
</comment>
<dbReference type="GO" id="GO:0003682">
    <property type="term" value="F:chromatin binding"/>
    <property type="evidence" value="ECO:0007669"/>
    <property type="project" value="TreeGrafter"/>
</dbReference>
<evidence type="ECO:0000256" key="3">
    <source>
        <dbReference type="ARBA" id="ARBA00023125"/>
    </source>
</evidence>
<dbReference type="PANTHER" id="PTHR22980:SF0">
    <property type="entry name" value="CENTROMERE PROTEIN S"/>
    <property type="match status" value="1"/>
</dbReference>
<dbReference type="GO" id="GO:0006281">
    <property type="term" value="P:DNA repair"/>
    <property type="evidence" value="ECO:0007669"/>
    <property type="project" value="UniProtKB-KW"/>
</dbReference>
<evidence type="ECO:0000313" key="6">
    <source>
        <dbReference type="Proteomes" id="UP001145021"/>
    </source>
</evidence>
<proteinExistence type="inferred from homology"/>
<dbReference type="SUPFAM" id="SSF47113">
    <property type="entry name" value="Histone-fold"/>
    <property type="match status" value="1"/>
</dbReference>
<name>A0A9W8CK04_9FUNG</name>
<dbReference type="AlphaFoldDB" id="A0A9W8CK04"/>
<dbReference type="GO" id="GO:0003677">
    <property type="term" value="F:DNA binding"/>
    <property type="evidence" value="ECO:0007669"/>
    <property type="project" value="UniProtKB-KW"/>
</dbReference>
<protein>
    <submittedName>
        <fullName evidence="5">MHF histone-fold complex component</fullName>
    </submittedName>
</protein>
<evidence type="ECO:0000256" key="2">
    <source>
        <dbReference type="ARBA" id="ARBA00022763"/>
    </source>
</evidence>
<organism evidence="5 6">
    <name type="scientific">Coemansia asiatica</name>
    <dbReference type="NCBI Taxonomy" id="1052880"/>
    <lineage>
        <taxon>Eukaryota</taxon>
        <taxon>Fungi</taxon>
        <taxon>Fungi incertae sedis</taxon>
        <taxon>Zoopagomycota</taxon>
        <taxon>Kickxellomycotina</taxon>
        <taxon>Kickxellomycetes</taxon>
        <taxon>Kickxellales</taxon>
        <taxon>Kickxellaceae</taxon>
        <taxon>Coemansia</taxon>
    </lineage>
</organism>
<dbReference type="InterPro" id="IPR029003">
    <property type="entry name" value="CENP-S/Mhf1"/>
</dbReference>
<keyword evidence="3" id="KW-0238">DNA-binding</keyword>
<comment type="similarity">
    <text evidence="1">Belongs to the TAF9 family. CENP-S/MHF1 subfamily.</text>
</comment>
<dbReference type="GO" id="GO:0046982">
    <property type="term" value="F:protein heterodimerization activity"/>
    <property type="evidence" value="ECO:0007669"/>
    <property type="project" value="InterPro"/>
</dbReference>
<sequence>MNTESTSARSAMWFAVAQLCSHDEHKNGTRFSPTFVDALSQVVFSQAEILGADLECFAKHAKRAKISTEDVKLQALADKIERSSK</sequence>
<dbReference type="InterPro" id="IPR009072">
    <property type="entry name" value="Histone-fold"/>
</dbReference>